<organism evidence="1 2">
    <name type="scientific">Persicobacter diffluens</name>
    <dbReference type="NCBI Taxonomy" id="981"/>
    <lineage>
        <taxon>Bacteria</taxon>
        <taxon>Pseudomonadati</taxon>
        <taxon>Bacteroidota</taxon>
        <taxon>Cytophagia</taxon>
        <taxon>Cytophagales</taxon>
        <taxon>Persicobacteraceae</taxon>
        <taxon>Persicobacter</taxon>
    </lineage>
</organism>
<sequence>MQTEFSPTTAISDAAEFYKKWRQKKLVKKVTSEKQAKEKKRV</sequence>
<dbReference type="EMBL" id="BQKE01000001">
    <property type="protein sequence ID" value="GJM60921.1"/>
    <property type="molecule type" value="Genomic_DNA"/>
</dbReference>
<accession>A0AAN4VVV7</accession>
<evidence type="ECO:0000313" key="1">
    <source>
        <dbReference type="EMBL" id="GJM60921.1"/>
    </source>
</evidence>
<comment type="caution">
    <text evidence="1">The sequence shown here is derived from an EMBL/GenBank/DDBJ whole genome shotgun (WGS) entry which is preliminary data.</text>
</comment>
<dbReference type="RefSeq" id="WP_301280964.1">
    <property type="nucleotide sequence ID" value="NZ_BQKE01000001.1"/>
</dbReference>
<name>A0AAN4VVV7_9BACT</name>
<proteinExistence type="predicted"/>
<gene>
    <name evidence="1" type="ORF">PEDI_14730</name>
</gene>
<dbReference type="Proteomes" id="UP001310022">
    <property type="component" value="Unassembled WGS sequence"/>
</dbReference>
<evidence type="ECO:0000313" key="2">
    <source>
        <dbReference type="Proteomes" id="UP001310022"/>
    </source>
</evidence>
<reference evidence="1 2" key="1">
    <citation type="submission" date="2021-12" db="EMBL/GenBank/DDBJ databases">
        <title>Genome sequencing of bacteria with rrn-lacking chromosome and rrn-plasmid.</title>
        <authorList>
            <person name="Anda M."/>
            <person name="Iwasaki W."/>
        </authorList>
    </citation>
    <scope>NUCLEOTIDE SEQUENCE [LARGE SCALE GENOMIC DNA]</scope>
    <source>
        <strain evidence="1 2">NBRC 15940</strain>
    </source>
</reference>
<protein>
    <submittedName>
        <fullName evidence="1">Uncharacterized protein</fullName>
    </submittedName>
</protein>
<dbReference type="AlphaFoldDB" id="A0AAN4VVV7"/>
<keyword evidence="2" id="KW-1185">Reference proteome</keyword>